<comment type="caution">
    <text evidence="1">The sequence shown here is derived from an EMBL/GenBank/DDBJ whole genome shotgun (WGS) entry which is preliminary data.</text>
</comment>
<accession>A0A150JHK3</accession>
<accession>A0A150J9L2</accession>
<dbReference type="EMBL" id="LNJB01000022">
    <property type="protein sequence ID" value="KYC53768.1"/>
    <property type="molecule type" value="Genomic_DNA"/>
</dbReference>
<dbReference type="EMBL" id="LNJE01000020">
    <property type="protein sequence ID" value="KYC56394.1"/>
    <property type="molecule type" value="Genomic_DNA"/>
</dbReference>
<evidence type="ECO:0000313" key="1">
    <source>
        <dbReference type="EMBL" id="KYC53768.1"/>
    </source>
</evidence>
<dbReference type="AlphaFoldDB" id="A0A150JEN8"/>
<dbReference type="Proteomes" id="UP000092420">
    <property type="component" value="Unassembled WGS sequence"/>
</dbReference>
<accession>A0A150JEN8</accession>
<sequence>MNRKAVSPVVATMLLIAVAVASVSSYYVWVRSFQTQIQKEVEQKAGISSMIKMEVVSINHDGTNYYVTLKNLSSSGNITFHGTQDFILDGNNNWGSITPTPNGSSIPAGSTKTFVLKHKSIRPTSGNSHSFVFIGHTLKDQVVATIYYTDL</sequence>
<proteinExistence type="predicted"/>
<reference evidence="1 3" key="1">
    <citation type="journal article" date="2016" name="ISME J.">
        <title>Chasing the elusive Euryarchaeota class WSA2: genomes reveal a uniquely fastidious methyl-reducing methanogen.</title>
        <authorList>
            <person name="Nobu M.K."/>
            <person name="Narihiro T."/>
            <person name="Kuroda K."/>
            <person name="Mei R."/>
            <person name="Liu W.T."/>
        </authorList>
    </citation>
    <scope>NUCLEOTIDE SEQUENCE [LARGE SCALE GENOMIC DNA]</scope>
    <source>
        <strain evidence="1">ADurb1013_Bin02101</strain>
        <strain evidence="2">ADurb1213_Bin02801</strain>
    </source>
</reference>
<name>A0A150JEN8_9EURY</name>
<evidence type="ECO:0008006" key="4">
    <source>
        <dbReference type="Google" id="ProtNLM"/>
    </source>
</evidence>
<evidence type="ECO:0000313" key="2">
    <source>
        <dbReference type="EMBL" id="KYC56394.1"/>
    </source>
</evidence>
<protein>
    <recommendedName>
        <fullName evidence="4">Archaeal Type IV pilin N-terminal domain-containing protein</fullName>
    </recommendedName>
</protein>
<dbReference type="InterPro" id="IPR013373">
    <property type="entry name" value="Flagellin/pilin_N_arc"/>
</dbReference>
<gene>
    <name evidence="1" type="ORF">AN188_01379</name>
    <name evidence="2" type="ORF">APG09_01375</name>
</gene>
<organism evidence="1 3">
    <name type="scientific">Candidatus Methanofastidiosum methylothiophilum</name>
    <dbReference type="NCBI Taxonomy" id="1705564"/>
    <lineage>
        <taxon>Archaea</taxon>
        <taxon>Methanobacteriati</taxon>
        <taxon>Methanobacteriota</taxon>
        <taxon>Stenosarchaea group</taxon>
        <taxon>Candidatus Methanofastidiosia</taxon>
        <taxon>Candidatus Methanofastidiosales</taxon>
        <taxon>Candidatus Methanofastidiosaceae</taxon>
        <taxon>Candidatus Methanofastidiosum</taxon>
    </lineage>
</organism>
<evidence type="ECO:0000313" key="3">
    <source>
        <dbReference type="Proteomes" id="UP000092420"/>
    </source>
</evidence>
<dbReference type="NCBIfam" id="TIGR02537">
    <property type="entry name" value="arch_flag_Nterm"/>
    <property type="match status" value="1"/>
</dbReference>